<name>A0A1J8PGZ3_9AGAM</name>
<evidence type="ECO:0000313" key="2">
    <source>
        <dbReference type="Proteomes" id="UP000183567"/>
    </source>
</evidence>
<dbReference type="STRING" id="180088.A0A1J8PGZ3"/>
<comment type="caution">
    <text evidence="1">The sequence shown here is derived from an EMBL/GenBank/DDBJ whole genome shotgun (WGS) entry which is preliminary data.</text>
</comment>
<reference evidence="1 2" key="1">
    <citation type="submission" date="2016-03" db="EMBL/GenBank/DDBJ databases">
        <title>Comparative genomics of the ectomycorrhizal sister species Rhizopogon vinicolor and Rhizopogon vesiculosus (Basidiomycota: Boletales) reveals a divergence of the mating type B locus.</title>
        <authorList>
            <person name="Mujic A.B."/>
            <person name="Kuo A."/>
            <person name="Tritt A."/>
            <person name="Lipzen A."/>
            <person name="Chen C."/>
            <person name="Johnson J."/>
            <person name="Sharma A."/>
            <person name="Barry K."/>
            <person name="Grigoriev I.V."/>
            <person name="Spatafora J.W."/>
        </authorList>
    </citation>
    <scope>NUCLEOTIDE SEQUENCE [LARGE SCALE GENOMIC DNA]</scope>
    <source>
        <strain evidence="1 2">AM-OR11-056</strain>
    </source>
</reference>
<proteinExistence type="predicted"/>
<protein>
    <submittedName>
        <fullName evidence="1">Uncharacterized protein</fullName>
    </submittedName>
</protein>
<evidence type="ECO:0000313" key="1">
    <source>
        <dbReference type="EMBL" id="OJA08253.1"/>
    </source>
</evidence>
<gene>
    <name evidence="1" type="ORF">AZE42_02077</name>
</gene>
<dbReference type="EMBL" id="LVVM01006351">
    <property type="protein sequence ID" value="OJA08253.1"/>
    <property type="molecule type" value="Genomic_DNA"/>
</dbReference>
<dbReference type="OrthoDB" id="3268221at2759"/>
<sequence>MSSVHDARSFSVLRVTITSIPTAPLFEDLPNGSTSHLLARLIARDEVREINALLVVTSERPETEFNCANSSEGRALEYFNRRSRSQSHLHKELKLYKLQLENAQKDIFAPRISLQSGLHSEE</sequence>
<dbReference type="Proteomes" id="UP000183567">
    <property type="component" value="Unassembled WGS sequence"/>
</dbReference>
<organism evidence="1 2">
    <name type="scientific">Rhizopogon vesiculosus</name>
    <dbReference type="NCBI Taxonomy" id="180088"/>
    <lineage>
        <taxon>Eukaryota</taxon>
        <taxon>Fungi</taxon>
        <taxon>Dikarya</taxon>
        <taxon>Basidiomycota</taxon>
        <taxon>Agaricomycotina</taxon>
        <taxon>Agaricomycetes</taxon>
        <taxon>Agaricomycetidae</taxon>
        <taxon>Boletales</taxon>
        <taxon>Suillineae</taxon>
        <taxon>Rhizopogonaceae</taxon>
        <taxon>Rhizopogon</taxon>
    </lineage>
</organism>
<keyword evidence="2" id="KW-1185">Reference proteome</keyword>
<accession>A0A1J8PGZ3</accession>
<dbReference type="AlphaFoldDB" id="A0A1J8PGZ3"/>